<dbReference type="SUPFAM" id="SSF49303">
    <property type="entry name" value="beta-Galactosidase/glucuronidase domain"/>
    <property type="match status" value="1"/>
</dbReference>
<evidence type="ECO:0000256" key="4">
    <source>
        <dbReference type="ARBA" id="ARBA00022801"/>
    </source>
</evidence>
<dbReference type="InterPro" id="IPR013783">
    <property type="entry name" value="Ig-like_fold"/>
</dbReference>
<dbReference type="InterPro" id="IPR023232">
    <property type="entry name" value="Glyco_hydro_2_AS"/>
</dbReference>
<feature type="domain" description="Glycoside hydrolase family 2 immunoglobulin-like beta-sandwich" evidence="7">
    <location>
        <begin position="185"/>
        <end position="278"/>
    </location>
</feature>
<evidence type="ECO:0000256" key="5">
    <source>
        <dbReference type="ARBA" id="ARBA00023295"/>
    </source>
</evidence>
<dbReference type="AlphaFoldDB" id="A0A0A5G9X8"/>
<dbReference type="Gene3D" id="3.20.20.80">
    <property type="entry name" value="Glycosidases"/>
    <property type="match status" value="1"/>
</dbReference>
<dbReference type="NCBIfam" id="NF007538">
    <property type="entry name" value="PRK10150.1"/>
    <property type="match status" value="1"/>
</dbReference>
<keyword evidence="11" id="KW-1185">Reference proteome</keyword>
<dbReference type="EC" id="3.2.1.31" evidence="2"/>
<feature type="domain" description="Glycosyl hydrolases family 2 sugar binding" evidence="9">
    <location>
        <begin position="13"/>
        <end position="183"/>
    </location>
</feature>
<dbReference type="InterPro" id="IPR036156">
    <property type="entry name" value="Beta-gal/glucu_dom_sf"/>
</dbReference>
<evidence type="ECO:0000313" key="11">
    <source>
        <dbReference type="Proteomes" id="UP000030528"/>
    </source>
</evidence>
<dbReference type="RefSeq" id="WP_026801617.1">
    <property type="nucleotide sequence ID" value="NZ_AULI01000020.1"/>
</dbReference>
<feature type="domain" description="Glycoside hydrolase family 2 catalytic" evidence="8">
    <location>
        <begin position="280"/>
        <end position="594"/>
    </location>
</feature>
<dbReference type="eggNOG" id="COG3250">
    <property type="taxonomic scope" value="Bacteria"/>
</dbReference>
<evidence type="ECO:0000256" key="3">
    <source>
        <dbReference type="ARBA" id="ARBA00016205"/>
    </source>
</evidence>
<evidence type="ECO:0000259" key="9">
    <source>
        <dbReference type="Pfam" id="PF02837"/>
    </source>
</evidence>
<sequence length="598" mass="68202">MLYPIDTLTRSKKNLDGVWNFQVDRDGSGRSQSWYNGLPSPIQMPVPSSYNDITTSAELRDFIGDVWYECRLYIPRDWKKDNVFLRFGAVAHTAEVWVNGELVVENRNGFLPFEAEITNLVRQEEKLHISVRVNNELTWEMLPPGEIVTKTLPDGRVEKTLHQQHDFFNYVGIHRPVYLYTKPDVSIEDVVVDTEFTGDVGHVHVGVETKGEAASITLTVQNRDGEVVAAGSGDHATLDIPSVQLWSPNHPYLYLLHCKLFYENGELLDHYVVSVGVRTVEVKDRQVWLNGSPVYLTGFGKHEDADVRGKGYDAVTNVRDFNLMKECGANSFRTSHYPYAEEILQLADEMGFLVIDETSAVGLLSQGVPATGELEPVFSNGRITKELKNYHVDTVRRLIERDRNHPCVIMWSISNEASTMEEEAIPYFQRIIDEVRALDTRPIMNVNLMLIEPERCEVSPLVDVIGLNVYFGWYSTPGDLVKGKEDLHDYLSRWESHHQQPVMITEYGVDTIAGLHKSPPVMFSEEFQVEFLATYHAVFDMFSNVGGEHIWNFADFMTKQDTVRVDGNKKGLFTRNRQPKMAVHSVRERWKSLKVGRG</sequence>
<protein>
    <recommendedName>
        <fullName evidence="3">Beta-glucuronidase</fullName>
        <ecNumber evidence="2">3.2.1.31</ecNumber>
    </recommendedName>
</protein>
<evidence type="ECO:0000259" key="8">
    <source>
        <dbReference type="Pfam" id="PF02836"/>
    </source>
</evidence>
<proteinExistence type="inferred from homology"/>
<reference evidence="10 11" key="1">
    <citation type="submission" date="2013-08" db="EMBL/GenBank/DDBJ databases">
        <authorList>
            <person name="Huang J."/>
            <person name="Wang G."/>
        </authorList>
    </citation>
    <scope>NUCLEOTIDE SEQUENCE [LARGE SCALE GENOMIC DNA]</scope>
    <source>
        <strain evidence="10 11">JSM 076056</strain>
    </source>
</reference>
<dbReference type="FunFam" id="3.20.20.80:FF:000080">
    <property type="entry name" value="Beta-glucuronidase UidA"/>
    <property type="match status" value="1"/>
</dbReference>
<dbReference type="GO" id="GO:0004566">
    <property type="term" value="F:beta-glucuronidase activity"/>
    <property type="evidence" value="ECO:0007669"/>
    <property type="project" value="UniProtKB-EC"/>
</dbReference>
<dbReference type="GO" id="GO:0005975">
    <property type="term" value="P:carbohydrate metabolic process"/>
    <property type="evidence" value="ECO:0007669"/>
    <property type="project" value="InterPro"/>
</dbReference>
<dbReference type="Pfam" id="PF00703">
    <property type="entry name" value="Glyco_hydro_2"/>
    <property type="match status" value="1"/>
</dbReference>
<dbReference type="InterPro" id="IPR017853">
    <property type="entry name" value="GH"/>
</dbReference>
<comment type="similarity">
    <text evidence="1 6">Belongs to the glycosyl hydrolase 2 family.</text>
</comment>
<dbReference type="Pfam" id="PF02837">
    <property type="entry name" value="Glyco_hydro_2_N"/>
    <property type="match status" value="1"/>
</dbReference>
<dbReference type="InterPro" id="IPR006103">
    <property type="entry name" value="Glyco_hydro_2_cat"/>
</dbReference>
<dbReference type="PRINTS" id="PR00132">
    <property type="entry name" value="GLHYDRLASE2"/>
</dbReference>
<organism evidence="10 11">
    <name type="scientific">Pontibacillus halophilus JSM 076056 = DSM 19796</name>
    <dbReference type="NCBI Taxonomy" id="1385510"/>
    <lineage>
        <taxon>Bacteria</taxon>
        <taxon>Bacillati</taxon>
        <taxon>Bacillota</taxon>
        <taxon>Bacilli</taxon>
        <taxon>Bacillales</taxon>
        <taxon>Bacillaceae</taxon>
        <taxon>Pontibacillus</taxon>
    </lineage>
</organism>
<dbReference type="Gene3D" id="2.60.40.10">
    <property type="entry name" value="Immunoglobulins"/>
    <property type="match status" value="1"/>
</dbReference>
<evidence type="ECO:0000256" key="2">
    <source>
        <dbReference type="ARBA" id="ARBA00012761"/>
    </source>
</evidence>
<evidence type="ECO:0000259" key="7">
    <source>
        <dbReference type="Pfam" id="PF00703"/>
    </source>
</evidence>
<dbReference type="GO" id="GO:0030246">
    <property type="term" value="F:carbohydrate binding"/>
    <property type="evidence" value="ECO:0007669"/>
    <property type="project" value="TreeGrafter"/>
</dbReference>
<dbReference type="InterPro" id="IPR006101">
    <property type="entry name" value="Glyco_hydro_2"/>
</dbReference>
<dbReference type="Proteomes" id="UP000030528">
    <property type="component" value="Unassembled WGS sequence"/>
</dbReference>
<dbReference type="PANTHER" id="PTHR10066">
    <property type="entry name" value="BETA-GLUCURONIDASE"/>
    <property type="match status" value="1"/>
</dbReference>
<dbReference type="InterPro" id="IPR006102">
    <property type="entry name" value="Ig-like_GH2"/>
</dbReference>
<comment type="caution">
    <text evidence="10">The sequence shown here is derived from an EMBL/GenBank/DDBJ whole genome shotgun (WGS) entry which is preliminary data.</text>
</comment>
<evidence type="ECO:0000256" key="1">
    <source>
        <dbReference type="ARBA" id="ARBA00007401"/>
    </source>
</evidence>
<dbReference type="OrthoDB" id="9762066at2"/>
<dbReference type="PROSITE" id="PS00719">
    <property type="entry name" value="GLYCOSYL_HYDROL_F2_1"/>
    <property type="match status" value="1"/>
</dbReference>
<keyword evidence="4 6" id="KW-0378">Hydrolase</keyword>
<dbReference type="InterPro" id="IPR008979">
    <property type="entry name" value="Galactose-bd-like_sf"/>
</dbReference>
<dbReference type="GO" id="GO:0019391">
    <property type="term" value="P:glucuronoside catabolic process"/>
    <property type="evidence" value="ECO:0007669"/>
    <property type="project" value="TreeGrafter"/>
</dbReference>
<dbReference type="InterPro" id="IPR023230">
    <property type="entry name" value="Glyco_hydro_2_CS"/>
</dbReference>
<dbReference type="PANTHER" id="PTHR10066:SF67">
    <property type="entry name" value="BETA-GLUCURONIDASE"/>
    <property type="match status" value="1"/>
</dbReference>
<dbReference type="Gene3D" id="2.60.120.260">
    <property type="entry name" value="Galactose-binding domain-like"/>
    <property type="match status" value="1"/>
</dbReference>
<dbReference type="STRING" id="1385510.GCA_000425205_03426"/>
<dbReference type="FunFam" id="2.60.120.260:FF:000027">
    <property type="entry name" value="Beta-glucuronidase"/>
    <property type="match status" value="1"/>
</dbReference>
<dbReference type="InterPro" id="IPR006104">
    <property type="entry name" value="Glyco_hydro_2_N"/>
</dbReference>
<dbReference type="EMBL" id="AVPE01000018">
    <property type="protein sequence ID" value="KGX89966.1"/>
    <property type="molecule type" value="Genomic_DNA"/>
</dbReference>
<dbReference type="SUPFAM" id="SSF51445">
    <property type="entry name" value="(Trans)glycosidases"/>
    <property type="match status" value="1"/>
</dbReference>
<dbReference type="SUPFAM" id="SSF49785">
    <property type="entry name" value="Galactose-binding domain-like"/>
    <property type="match status" value="1"/>
</dbReference>
<gene>
    <name evidence="10" type="ORF">N781_08780</name>
</gene>
<evidence type="ECO:0000313" key="10">
    <source>
        <dbReference type="EMBL" id="KGX89966.1"/>
    </source>
</evidence>
<keyword evidence="5 6" id="KW-0326">Glycosidase</keyword>
<name>A0A0A5G9X8_9BACI</name>
<dbReference type="PROSITE" id="PS00608">
    <property type="entry name" value="GLYCOSYL_HYDROL_F2_2"/>
    <property type="match status" value="1"/>
</dbReference>
<accession>A0A0A5G9X8</accession>
<dbReference type="Pfam" id="PF02836">
    <property type="entry name" value="Glyco_hydro_2_C"/>
    <property type="match status" value="1"/>
</dbReference>
<evidence type="ECO:0000256" key="6">
    <source>
        <dbReference type="RuleBase" id="RU361154"/>
    </source>
</evidence>